<dbReference type="SUPFAM" id="SSF50447">
    <property type="entry name" value="Translation proteins"/>
    <property type="match status" value="1"/>
</dbReference>
<dbReference type="Pfam" id="PF01782">
    <property type="entry name" value="RimM"/>
    <property type="match status" value="1"/>
</dbReference>
<evidence type="ECO:0000313" key="7">
    <source>
        <dbReference type="EMBL" id="SUZ61628.1"/>
    </source>
</evidence>
<dbReference type="NCBIfam" id="TIGR02273">
    <property type="entry name" value="16S_RimM"/>
    <property type="match status" value="1"/>
</dbReference>
<dbReference type="Pfam" id="PF24986">
    <property type="entry name" value="PRC_RimM"/>
    <property type="match status" value="1"/>
</dbReference>
<evidence type="ECO:0000259" key="5">
    <source>
        <dbReference type="Pfam" id="PF01782"/>
    </source>
</evidence>
<dbReference type="SUPFAM" id="SSF50346">
    <property type="entry name" value="PRC-barrel domain"/>
    <property type="match status" value="1"/>
</dbReference>
<proteinExistence type="inferred from homology"/>
<gene>
    <name evidence="7" type="ORF">METZ01_LOCUS14482</name>
</gene>
<dbReference type="InterPro" id="IPR011033">
    <property type="entry name" value="PRC_barrel-like_sf"/>
</dbReference>
<dbReference type="PANTHER" id="PTHR33692">
    <property type="entry name" value="RIBOSOME MATURATION FACTOR RIMM"/>
    <property type="match status" value="1"/>
</dbReference>
<keyword evidence="3" id="KW-0698">rRNA processing</keyword>
<evidence type="ECO:0008006" key="8">
    <source>
        <dbReference type="Google" id="ProtNLM"/>
    </source>
</evidence>
<keyword evidence="1" id="KW-0963">Cytoplasm</keyword>
<dbReference type="InterPro" id="IPR056792">
    <property type="entry name" value="PRC_RimM"/>
</dbReference>
<dbReference type="Gene3D" id="2.30.30.240">
    <property type="entry name" value="PRC-barrel domain"/>
    <property type="match status" value="1"/>
</dbReference>
<evidence type="ECO:0000256" key="4">
    <source>
        <dbReference type="ARBA" id="ARBA00023186"/>
    </source>
</evidence>
<dbReference type="InterPro" id="IPR036976">
    <property type="entry name" value="RimM_N_sf"/>
</dbReference>
<feature type="domain" description="Ribosome maturation factor RimM PRC barrel" evidence="6">
    <location>
        <begin position="103"/>
        <end position="169"/>
    </location>
</feature>
<accession>A0A381P5Y9</accession>
<dbReference type="HAMAP" id="MF_00014">
    <property type="entry name" value="Ribosome_mat_RimM"/>
    <property type="match status" value="1"/>
</dbReference>
<name>A0A381P5Y9_9ZZZZ</name>
<sequence>MRTDTMVVIGRIGRPYGIKGWVHLQSYTEPASNLTEYRPWLIKASSRRGWEQLECVDVKPHGQSFVGLFVGIDDRSEAANLAGRDLGVPAEALPEPEPDQYYWHQLIGLPAINENNVNLGTVDEVMSTGANDVLIVKSVTGERLIPFVANAVVSVRLGDSIRVQWPEDWD</sequence>
<evidence type="ECO:0000256" key="3">
    <source>
        <dbReference type="ARBA" id="ARBA00022552"/>
    </source>
</evidence>
<feature type="domain" description="RimM N-terminal" evidence="5">
    <location>
        <begin position="8"/>
        <end position="91"/>
    </location>
</feature>
<dbReference type="GO" id="GO:0005840">
    <property type="term" value="C:ribosome"/>
    <property type="evidence" value="ECO:0007669"/>
    <property type="project" value="InterPro"/>
</dbReference>
<evidence type="ECO:0000256" key="1">
    <source>
        <dbReference type="ARBA" id="ARBA00022490"/>
    </source>
</evidence>
<dbReference type="InterPro" id="IPR009000">
    <property type="entry name" value="Transl_B-barrel_sf"/>
</dbReference>
<protein>
    <recommendedName>
        <fullName evidence="8">RimM N-terminal domain-containing protein</fullName>
    </recommendedName>
</protein>
<dbReference type="GO" id="GO:0043022">
    <property type="term" value="F:ribosome binding"/>
    <property type="evidence" value="ECO:0007669"/>
    <property type="project" value="InterPro"/>
</dbReference>
<keyword evidence="4" id="KW-0143">Chaperone</keyword>
<organism evidence="7">
    <name type="scientific">marine metagenome</name>
    <dbReference type="NCBI Taxonomy" id="408172"/>
    <lineage>
        <taxon>unclassified sequences</taxon>
        <taxon>metagenomes</taxon>
        <taxon>ecological metagenomes</taxon>
    </lineage>
</organism>
<dbReference type="EMBL" id="UINC01000817">
    <property type="protein sequence ID" value="SUZ61628.1"/>
    <property type="molecule type" value="Genomic_DNA"/>
</dbReference>
<dbReference type="Gene3D" id="2.40.30.60">
    <property type="entry name" value="RimM"/>
    <property type="match status" value="1"/>
</dbReference>
<evidence type="ECO:0000259" key="6">
    <source>
        <dbReference type="Pfam" id="PF24986"/>
    </source>
</evidence>
<dbReference type="InterPro" id="IPR011961">
    <property type="entry name" value="RimM"/>
</dbReference>
<dbReference type="GO" id="GO:0006364">
    <property type="term" value="P:rRNA processing"/>
    <property type="evidence" value="ECO:0007669"/>
    <property type="project" value="UniProtKB-KW"/>
</dbReference>
<dbReference type="PANTHER" id="PTHR33692:SF1">
    <property type="entry name" value="RIBOSOME MATURATION FACTOR RIMM"/>
    <property type="match status" value="1"/>
</dbReference>
<reference evidence="7" key="1">
    <citation type="submission" date="2018-05" db="EMBL/GenBank/DDBJ databases">
        <authorList>
            <person name="Lanie J.A."/>
            <person name="Ng W.-L."/>
            <person name="Kazmierczak K.M."/>
            <person name="Andrzejewski T.M."/>
            <person name="Davidsen T.M."/>
            <person name="Wayne K.J."/>
            <person name="Tettelin H."/>
            <person name="Glass J.I."/>
            <person name="Rusch D."/>
            <person name="Podicherti R."/>
            <person name="Tsui H.-C.T."/>
            <person name="Winkler M.E."/>
        </authorList>
    </citation>
    <scope>NUCLEOTIDE SEQUENCE</scope>
</reference>
<evidence type="ECO:0000256" key="2">
    <source>
        <dbReference type="ARBA" id="ARBA00022517"/>
    </source>
</evidence>
<dbReference type="AlphaFoldDB" id="A0A381P5Y9"/>
<dbReference type="InterPro" id="IPR002676">
    <property type="entry name" value="RimM_N"/>
</dbReference>
<keyword evidence="2" id="KW-0690">Ribosome biogenesis</keyword>